<dbReference type="EMBL" id="CP015285">
    <property type="protein sequence ID" value="ANC92741.2"/>
    <property type="molecule type" value="Genomic_DNA"/>
</dbReference>
<sequence length="165" mass="18929">MSFQIPPETLAYWQRTGMEPASDADIALLEQRLGGKAPASYADFMKTYGSVEFAFRIKNGFDYVYRMGDRTEQRSEAVSVIKSPEQALKYYDGMKNDPKISIPEYLLPFAMDYGQGELLIEFGQPTERVYYWNFDNHDWESGETELGFVADSFTDFINGLKKFDG</sequence>
<evidence type="ECO:0000313" key="3">
    <source>
        <dbReference type="Proteomes" id="UP000077405"/>
    </source>
</evidence>
<dbReference type="SMART" id="SM00860">
    <property type="entry name" value="SMI1_KNR4"/>
    <property type="match status" value="1"/>
</dbReference>
<accession>A0A161IQF5</accession>
<dbReference type="Proteomes" id="UP000077405">
    <property type="component" value="Chromosome"/>
</dbReference>
<gene>
    <name evidence="2" type="ORF">A6A40_13100</name>
</gene>
<dbReference type="AlphaFoldDB" id="A0A161IQF5"/>
<proteinExistence type="predicted"/>
<dbReference type="SUPFAM" id="SSF160631">
    <property type="entry name" value="SMI1/KNR4-like"/>
    <property type="match status" value="1"/>
</dbReference>
<dbReference type="KEGG" id="ahu:A6A40_13100"/>
<feature type="domain" description="Knr4/Smi1-like" evidence="1">
    <location>
        <begin position="20"/>
        <end position="159"/>
    </location>
</feature>
<reference evidence="2 3" key="1">
    <citation type="journal article" date="2013" name="Int. J. Syst. Evol. Microbiol.">
        <title>Azospirillum humicireducens sp. nov., a nitrogen-fixing bacterium isolated from a microbial fuel cell.</title>
        <authorList>
            <person name="Zhou S."/>
            <person name="Han L."/>
            <person name="Wang Y."/>
            <person name="Yang G."/>
            <person name="Zhuang L."/>
            <person name="Hu P."/>
        </authorList>
    </citation>
    <scope>NUCLEOTIDE SEQUENCE [LARGE SCALE GENOMIC DNA]</scope>
    <source>
        <strain evidence="2 3">SgZ-5</strain>
    </source>
</reference>
<dbReference type="Pfam" id="PF09346">
    <property type="entry name" value="SMI1_KNR4"/>
    <property type="match status" value="1"/>
</dbReference>
<protein>
    <recommendedName>
        <fullName evidence="1">Knr4/Smi1-like domain-containing protein</fullName>
    </recommendedName>
</protein>
<name>A0A161IQF5_9PROT</name>
<dbReference type="InterPro" id="IPR018958">
    <property type="entry name" value="Knr4/Smi1-like_dom"/>
</dbReference>
<evidence type="ECO:0000313" key="2">
    <source>
        <dbReference type="EMBL" id="ANC92741.2"/>
    </source>
</evidence>
<dbReference type="STRING" id="1226968.A6A40_13100"/>
<keyword evidence="3" id="KW-1185">Reference proteome</keyword>
<evidence type="ECO:0000259" key="1">
    <source>
        <dbReference type="SMART" id="SM00860"/>
    </source>
</evidence>
<dbReference type="OrthoDB" id="8363518at2"/>
<dbReference type="Gene3D" id="3.40.1580.10">
    <property type="entry name" value="SMI1/KNR4-like"/>
    <property type="match status" value="1"/>
</dbReference>
<dbReference type="RefSeq" id="WP_082860818.1">
    <property type="nucleotide sequence ID" value="NZ_CP015285.1"/>
</dbReference>
<organism evidence="2 3">
    <name type="scientific">Azospirillum humicireducens</name>
    <dbReference type="NCBI Taxonomy" id="1226968"/>
    <lineage>
        <taxon>Bacteria</taxon>
        <taxon>Pseudomonadati</taxon>
        <taxon>Pseudomonadota</taxon>
        <taxon>Alphaproteobacteria</taxon>
        <taxon>Rhodospirillales</taxon>
        <taxon>Azospirillaceae</taxon>
        <taxon>Azospirillum</taxon>
    </lineage>
</organism>
<dbReference type="InterPro" id="IPR037883">
    <property type="entry name" value="Knr4/Smi1-like_sf"/>
</dbReference>